<evidence type="ECO:0000313" key="4">
    <source>
        <dbReference type="Proteomes" id="UP000250157"/>
    </source>
</evidence>
<keyword evidence="4" id="KW-1185">Reference proteome</keyword>
<dbReference type="Pfam" id="PF24729">
    <property type="entry name" value="Acb2_Tad1_hairpin"/>
    <property type="match status" value="1"/>
</dbReference>
<dbReference type="InterPro" id="IPR056098">
    <property type="entry name" value="Acb2/Tad1_hairpin"/>
</dbReference>
<feature type="domain" description="Acb2/Tad1 hairpin" evidence="2">
    <location>
        <begin position="4"/>
        <end position="84"/>
    </location>
</feature>
<dbReference type="GO" id="GO:0000166">
    <property type="term" value="F:nucleotide binding"/>
    <property type="evidence" value="ECO:0007669"/>
    <property type="project" value="UniProtKB-KW"/>
</dbReference>
<evidence type="ECO:0000256" key="1">
    <source>
        <dbReference type="ARBA" id="ARBA00022741"/>
    </source>
</evidence>
<evidence type="ECO:0000259" key="2">
    <source>
        <dbReference type="Pfam" id="PF24729"/>
    </source>
</evidence>
<protein>
    <recommendedName>
        <fullName evidence="2">Acb2/Tad1 hairpin domain-containing protein</fullName>
    </recommendedName>
</protein>
<keyword evidence="1" id="KW-0547">Nucleotide-binding</keyword>
<name>A0A2Z5ZC32_9CAUD</name>
<sequence length="90" mass="10452">MIEDIKGYKPHTNKKIETVNRIKSLEVELGALFTEIETELSDQYSKAYNEDVKVLDDLMDRVHQVSTAKERLKEASMWACRAVFQPVESY</sequence>
<dbReference type="Proteomes" id="UP000250157">
    <property type="component" value="Segment"/>
</dbReference>
<evidence type="ECO:0000313" key="3">
    <source>
        <dbReference type="EMBL" id="BBC78179.1"/>
    </source>
</evidence>
<dbReference type="RefSeq" id="YP_010090826.1">
    <property type="nucleotide sequence ID" value="NC_055721.1"/>
</dbReference>
<organism evidence="3 4">
    <name type="scientific">Escherichia phage EcS1</name>
    <dbReference type="NCBI Taxonomy" id="2083276"/>
    <lineage>
        <taxon>Viruses</taxon>
        <taxon>Duplodnaviria</taxon>
        <taxon>Heunggongvirae</taxon>
        <taxon>Uroviricota</taxon>
        <taxon>Caudoviricetes</taxon>
        <taxon>Pantevenvirales</taxon>
        <taxon>Straboviridae</taxon>
        <taxon>Tevenvirinae</taxon>
        <taxon>Kagamiyamavirus</taxon>
        <taxon>Kagamiyamavirus ecs1</taxon>
    </lineage>
</organism>
<reference evidence="3 4" key="1">
    <citation type="submission" date="2018-02" db="EMBL/GenBank/DDBJ databases">
        <title>Full genome sequencing of a novel polyvalent bacteriophage as one of T4-Family member.</title>
        <authorList>
            <person name="Kawasaki T."/>
            <person name="Saad A.M."/>
            <person name="Yamada T."/>
        </authorList>
    </citation>
    <scope>NUCLEOTIDE SEQUENCE [LARGE SCALE GENOMIC DNA]</scope>
    <source>
        <strain evidence="3 4">EcS1</strain>
    </source>
</reference>
<dbReference type="GeneID" id="65108318"/>
<proteinExistence type="predicted"/>
<dbReference type="KEGG" id="vg:65108318"/>
<accession>A0A2Z5ZC32</accession>
<dbReference type="EMBL" id="LC371242">
    <property type="protein sequence ID" value="BBC78179.1"/>
    <property type="molecule type" value="Genomic_DNA"/>
</dbReference>